<protein>
    <recommendedName>
        <fullName evidence="5">Pentatricopeptide repeat-containing protein</fullName>
    </recommendedName>
</protein>
<dbReference type="NCBIfam" id="TIGR00756">
    <property type="entry name" value="PPR"/>
    <property type="match status" value="1"/>
</dbReference>
<dbReference type="InterPro" id="IPR046960">
    <property type="entry name" value="PPR_At4g14850-like_plant"/>
</dbReference>
<evidence type="ECO:0008006" key="5">
    <source>
        <dbReference type="Google" id="ProtNLM"/>
    </source>
</evidence>
<dbReference type="EMBL" id="JBBPBK010000013">
    <property type="protein sequence ID" value="KAK9272253.1"/>
    <property type="molecule type" value="Genomic_DNA"/>
</dbReference>
<dbReference type="AlphaFoldDB" id="A0AAP0NG02"/>
<evidence type="ECO:0000313" key="3">
    <source>
        <dbReference type="EMBL" id="KAK9272253.1"/>
    </source>
</evidence>
<dbReference type="PANTHER" id="PTHR47926:SF388">
    <property type="entry name" value="DYW DOMAIN-CONTAINING PROTEIN"/>
    <property type="match status" value="1"/>
</dbReference>
<accession>A0AAP0NG02</accession>
<dbReference type="GO" id="GO:0003723">
    <property type="term" value="F:RNA binding"/>
    <property type="evidence" value="ECO:0007669"/>
    <property type="project" value="InterPro"/>
</dbReference>
<proteinExistence type="predicted"/>
<evidence type="ECO:0000256" key="2">
    <source>
        <dbReference type="PROSITE-ProRule" id="PRU00708"/>
    </source>
</evidence>
<dbReference type="InterPro" id="IPR002885">
    <property type="entry name" value="PPR_rpt"/>
</dbReference>
<feature type="repeat" description="PPR" evidence="2">
    <location>
        <begin position="72"/>
        <end position="106"/>
    </location>
</feature>
<dbReference type="GO" id="GO:0009451">
    <property type="term" value="P:RNA modification"/>
    <property type="evidence" value="ECO:0007669"/>
    <property type="project" value="InterPro"/>
</dbReference>
<name>A0AAP0NG02_LIQFO</name>
<dbReference type="Gene3D" id="1.25.40.10">
    <property type="entry name" value="Tetratricopeptide repeat domain"/>
    <property type="match status" value="1"/>
</dbReference>
<reference evidence="3 4" key="1">
    <citation type="journal article" date="2024" name="Plant J.">
        <title>Genome sequences and population genomics reveal climatic adaptation and genomic divergence between two closely related sweetgum species.</title>
        <authorList>
            <person name="Xu W.Q."/>
            <person name="Ren C.Q."/>
            <person name="Zhang X.Y."/>
            <person name="Comes H.P."/>
            <person name="Liu X.H."/>
            <person name="Li Y.G."/>
            <person name="Kettle C.J."/>
            <person name="Jalonen R."/>
            <person name="Gaisberger H."/>
            <person name="Ma Y.Z."/>
            <person name="Qiu Y.X."/>
        </authorList>
    </citation>
    <scope>NUCLEOTIDE SEQUENCE [LARGE SCALE GENOMIC DNA]</scope>
    <source>
        <strain evidence="3">Hangzhou</strain>
    </source>
</reference>
<dbReference type="PROSITE" id="PS51375">
    <property type="entry name" value="PPR"/>
    <property type="match status" value="1"/>
</dbReference>
<dbReference type="InterPro" id="IPR011990">
    <property type="entry name" value="TPR-like_helical_dom_sf"/>
</dbReference>
<dbReference type="Pfam" id="PF01535">
    <property type="entry name" value="PPR"/>
    <property type="match status" value="1"/>
</dbReference>
<evidence type="ECO:0000313" key="4">
    <source>
        <dbReference type="Proteomes" id="UP001415857"/>
    </source>
</evidence>
<sequence length="136" mass="15141">MEKNGVFMDSGSLVELLQVCGDLKLLAVGKRIHECIMRSPSMPKLLFLTNWYCKVGDTGEARRLFEQIPDRNLNSWNKMLLGLAENGEGEEAIGIFTRMKKDGTRPDGSTFVGVLMACRCLGALQEGLTHFESMII</sequence>
<comment type="caution">
    <text evidence="3">The sequence shown here is derived from an EMBL/GenBank/DDBJ whole genome shotgun (WGS) entry which is preliminary data.</text>
</comment>
<dbReference type="PANTHER" id="PTHR47926">
    <property type="entry name" value="PENTATRICOPEPTIDE REPEAT-CONTAINING PROTEIN"/>
    <property type="match status" value="1"/>
</dbReference>
<evidence type="ECO:0000256" key="1">
    <source>
        <dbReference type="ARBA" id="ARBA00022737"/>
    </source>
</evidence>
<keyword evidence="4" id="KW-1185">Reference proteome</keyword>
<dbReference type="Pfam" id="PF13041">
    <property type="entry name" value="PPR_2"/>
    <property type="match status" value="1"/>
</dbReference>
<gene>
    <name evidence="3" type="ORF">L1049_002624</name>
</gene>
<organism evidence="3 4">
    <name type="scientific">Liquidambar formosana</name>
    <name type="common">Formosan gum</name>
    <dbReference type="NCBI Taxonomy" id="63359"/>
    <lineage>
        <taxon>Eukaryota</taxon>
        <taxon>Viridiplantae</taxon>
        <taxon>Streptophyta</taxon>
        <taxon>Embryophyta</taxon>
        <taxon>Tracheophyta</taxon>
        <taxon>Spermatophyta</taxon>
        <taxon>Magnoliopsida</taxon>
        <taxon>eudicotyledons</taxon>
        <taxon>Gunneridae</taxon>
        <taxon>Pentapetalae</taxon>
        <taxon>Saxifragales</taxon>
        <taxon>Altingiaceae</taxon>
        <taxon>Liquidambar</taxon>
    </lineage>
</organism>
<keyword evidence="1" id="KW-0677">Repeat</keyword>
<dbReference type="Proteomes" id="UP001415857">
    <property type="component" value="Unassembled WGS sequence"/>
</dbReference>